<evidence type="ECO:0008006" key="4">
    <source>
        <dbReference type="Google" id="ProtNLM"/>
    </source>
</evidence>
<feature type="signal peptide" evidence="1">
    <location>
        <begin position="1"/>
        <end position="23"/>
    </location>
</feature>
<dbReference type="Proteomes" id="UP000787419">
    <property type="component" value="Unassembled WGS sequence"/>
</dbReference>
<accession>A0A9D5WZ66</accession>
<name>A0A9D5WZ66_9BACT</name>
<evidence type="ECO:0000313" key="2">
    <source>
        <dbReference type="EMBL" id="MBF1446397.1"/>
    </source>
</evidence>
<sequence>MKIKLSYHWAVTALLAIATGCSNDNITPETKPDAGKPETTQVSFIAGNEGTRTSLNYGSGDFYWEDGDRIYVEDDDHTFHASSNAVSGSKVPHFKFMMPGKYTANEYLVYYPGKNGTKNQVTISANQTQTEPDNTFHFGTSGDCGTGKATRQTNGQYTFKLNHSATYLCFKPTFNHPLASTYVTKIEVTADQPIAGSYTLNTDGKLTGTGSSTTITLNLKGTGSYAKGFPMQNDATGKNCAAGRMFMVMMPGKYRLTVKYFVKDIETNASGVIIKKFPAFEYGANDYYDIPSALNIKYYGDDYYTWDAKKDYWYGHKNDQPKKIGIQKSNYPTSADADRWYNPAKFPAKASHTAKDCPNANELMWYCQKGDPHWDDKTLWTVWQHLYTGGMWFKKASVIASENKKPNVAALKNASPDGKDRTTGKGVYETPPNNTNITQYAPTNLSNYFFLPAMGYYAAGELKDFGKHGRYWASTLYYYNDKISYNLYFYAGDVVVSNTSDRNNGYRLWTSE</sequence>
<reference evidence="2" key="1">
    <citation type="submission" date="2020-04" db="EMBL/GenBank/DDBJ databases">
        <title>Deep metagenomics examines the oral microbiome during advanced dental caries in children, revealing novel taxa and co-occurrences with host molecules.</title>
        <authorList>
            <person name="Baker J.L."/>
            <person name="Morton J.T."/>
            <person name="Dinis M."/>
            <person name="Alvarez R."/>
            <person name="Tran N.C."/>
            <person name="Knight R."/>
            <person name="Edlund A."/>
        </authorList>
    </citation>
    <scope>NUCLEOTIDE SEQUENCE</scope>
    <source>
        <strain evidence="2">JCVI_32_bin.50</strain>
    </source>
</reference>
<evidence type="ECO:0000313" key="3">
    <source>
        <dbReference type="Proteomes" id="UP000787419"/>
    </source>
</evidence>
<keyword evidence="1" id="KW-0732">Signal</keyword>
<gene>
    <name evidence="2" type="ORF">HXN55_03270</name>
</gene>
<protein>
    <recommendedName>
        <fullName evidence="4">Fimbrillin family protein</fullName>
    </recommendedName>
</protein>
<feature type="chain" id="PRO_5038876621" description="Fimbrillin family protein" evidence="1">
    <location>
        <begin position="24"/>
        <end position="512"/>
    </location>
</feature>
<dbReference type="EMBL" id="JABZTM010000023">
    <property type="protein sequence ID" value="MBF1446397.1"/>
    <property type="molecule type" value="Genomic_DNA"/>
</dbReference>
<dbReference type="PROSITE" id="PS51257">
    <property type="entry name" value="PROKAR_LIPOPROTEIN"/>
    <property type="match status" value="1"/>
</dbReference>
<dbReference type="AlphaFoldDB" id="A0A9D5WZ66"/>
<comment type="caution">
    <text evidence="2">The sequence shown here is derived from an EMBL/GenBank/DDBJ whole genome shotgun (WGS) entry which is preliminary data.</text>
</comment>
<dbReference type="RefSeq" id="WP_278489376.1">
    <property type="nucleotide sequence ID" value="NZ_CAJZDG010000055.1"/>
</dbReference>
<evidence type="ECO:0000256" key="1">
    <source>
        <dbReference type="SAM" id="SignalP"/>
    </source>
</evidence>
<organism evidence="2 3">
    <name type="scientific">Prevotella nigrescens</name>
    <dbReference type="NCBI Taxonomy" id="28133"/>
    <lineage>
        <taxon>Bacteria</taxon>
        <taxon>Pseudomonadati</taxon>
        <taxon>Bacteroidota</taxon>
        <taxon>Bacteroidia</taxon>
        <taxon>Bacteroidales</taxon>
        <taxon>Prevotellaceae</taxon>
        <taxon>Prevotella</taxon>
    </lineage>
</organism>
<proteinExistence type="predicted"/>